<sequence>MASNNAEIEDLRRQLEEERQGREQEKRRADREKERADREARERERQRERADQLAADQSPTKFLTYLQHVKEKLLSTFSVEPNPIKASSGSVTNVHGKYYPQTLRRWTDFDKDHDRVFSRFTKVFSKDPLFPSKTDVQGVERDLSPTTRKDEQDIRPFVRSAMEKPAQRLVQAYLKQTADTRTADFFFQNNAYSLSSKDATNPTDVVENQNEAPPSKKRSPERGIRGVPDRWGIRERPSGELLTIFVGEYKVAHKLRSGAFKRVFSSAGERLFLDTLKRLSFPIVDTDTEKEQRIVAEVLCQTFDYMIKAGLRYGYVTSGHGLVFLMFEKSDPEILYYHLSSDDPLAKEIDVQYGPVSQFSTFVMLSLESERQSPQWIENAKSQLYQWPILPGNPILTNQPLSLERSFSSSSNSSEEYKDKDDGYRPPRQPRKQQSSLRSTEHTETNRRRQSSRTQHKTHQPTLPYCTQACLIGLSQGHPLDQFCPNVAIHQQETSSLNHLISKEKFCSLVHNQLARNLDENCQCLDTMGMFGAVGVLFKITLTDYGYTFVAKGVQAVDEELLLNEASVYAHLSKLQGVTVPVHLGNIKLAQTFPLVSTATVTSMMLMSWAGNSLHSEDHGPDVDIEAQKQQSIKELVAAGLVHYDLRRANMIWNQERQRVMVIDFDQSSILRRKRVDDGGSSSELAVKRTRVDKENWGADYYGS</sequence>
<feature type="region of interest" description="Disordered" evidence="1">
    <location>
        <begin position="1"/>
        <end position="56"/>
    </location>
</feature>
<dbReference type="AlphaFoldDB" id="A0A2B7X9N3"/>
<feature type="region of interest" description="Disordered" evidence="1">
    <location>
        <begin position="197"/>
        <end position="230"/>
    </location>
</feature>
<dbReference type="SUPFAM" id="SSF56112">
    <property type="entry name" value="Protein kinase-like (PK-like)"/>
    <property type="match status" value="1"/>
</dbReference>
<dbReference type="OrthoDB" id="2156052at2759"/>
<dbReference type="STRING" id="1447875.A0A2B7X9N3"/>
<evidence type="ECO:0000256" key="1">
    <source>
        <dbReference type="SAM" id="MobiDB-lite"/>
    </source>
</evidence>
<dbReference type="EMBL" id="PDNB01000125">
    <property type="protein sequence ID" value="PGH05471.1"/>
    <property type="molecule type" value="Genomic_DNA"/>
</dbReference>
<dbReference type="Gene3D" id="1.10.510.10">
    <property type="entry name" value="Transferase(Phosphotransferase) domain 1"/>
    <property type="match status" value="1"/>
</dbReference>
<evidence type="ECO:0000313" key="3">
    <source>
        <dbReference type="Proteomes" id="UP000223968"/>
    </source>
</evidence>
<dbReference type="PANTHER" id="PTHR37171">
    <property type="entry name" value="SERINE/THREONINE-PROTEIN KINASE YRZF-RELATED"/>
    <property type="match status" value="1"/>
</dbReference>
<organism evidence="2 3">
    <name type="scientific">Helicocarpus griseus UAMH5409</name>
    <dbReference type="NCBI Taxonomy" id="1447875"/>
    <lineage>
        <taxon>Eukaryota</taxon>
        <taxon>Fungi</taxon>
        <taxon>Dikarya</taxon>
        <taxon>Ascomycota</taxon>
        <taxon>Pezizomycotina</taxon>
        <taxon>Eurotiomycetes</taxon>
        <taxon>Eurotiomycetidae</taxon>
        <taxon>Onygenales</taxon>
        <taxon>Ajellomycetaceae</taxon>
        <taxon>Helicocarpus</taxon>
    </lineage>
</organism>
<feature type="compositionally biased region" description="Basic and acidic residues" evidence="1">
    <location>
        <begin position="218"/>
        <end position="230"/>
    </location>
</feature>
<dbReference type="PANTHER" id="PTHR37171:SF1">
    <property type="entry name" value="SERINE_THREONINE-PROTEIN KINASE YRZF-RELATED"/>
    <property type="match status" value="1"/>
</dbReference>
<keyword evidence="3" id="KW-1185">Reference proteome</keyword>
<feature type="compositionally biased region" description="Basic residues" evidence="1">
    <location>
        <begin position="448"/>
        <end position="459"/>
    </location>
</feature>
<feature type="compositionally biased region" description="Low complexity" evidence="1">
    <location>
        <begin position="404"/>
        <end position="414"/>
    </location>
</feature>
<feature type="compositionally biased region" description="Basic and acidic residues" evidence="1">
    <location>
        <begin position="9"/>
        <end position="51"/>
    </location>
</feature>
<gene>
    <name evidence="2" type="ORF">AJ79_06778</name>
</gene>
<protein>
    <submittedName>
        <fullName evidence="2">Uncharacterized protein</fullName>
    </submittedName>
</protein>
<evidence type="ECO:0000313" key="2">
    <source>
        <dbReference type="EMBL" id="PGH05471.1"/>
    </source>
</evidence>
<dbReference type="InterPro" id="IPR052396">
    <property type="entry name" value="Meiotic_Drive_Suppr_Kinase"/>
</dbReference>
<dbReference type="Proteomes" id="UP000223968">
    <property type="component" value="Unassembled WGS sequence"/>
</dbReference>
<feature type="region of interest" description="Disordered" evidence="1">
    <location>
        <begin position="404"/>
        <end position="460"/>
    </location>
</feature>
<proteinExistence type="predicted"/>
<dbReference type="InterPro" id="IPR011009">
    <property type="entry name" value="Kinase-like_dom_sf"/>
</dbReference>
<feature type="compositionally biased region" description="Polar residues" evidence="1">
    <location>
        <begin position="197"/>
        <end position="212"/>
    </location>
</feature>
<accession>A0A2B7X9N3</accession>
<name>A0A2B7X9N3_9EURO</name>
<feature type="compositionally biased region" description="Basic and acidic residues" evidence="1">
    <location>
        <begin position="415"/>
        <end position="425"/>
    </location>
</feature>
<comment type="caution">
    <text evidence="2">The sequence shown here is derived from an EMBL/GenBank/DDBJ whole genome shotgun (WGS) entry which is preliminary data.</text>
</comment>
<reference evidence="2 3" key="1">
    <citation type="submission" date="2017-10" db="EMBL/GenBank/DDBJ databases">
        <title>Comparative genomics in systemic dimorphic fungi from Ajellomycetaceae.</title>
        <authorList>
            <person name="Munoz J.F."/>
            <person name="Mcewen J.G."/>
            <person name="Clay O.K."/>
            <person name="Cuomo C.A."/>
        </authorList>
    </citation>
    <scope>NUCLEOTIDE SEQUENCE [LARGE SCALE GENOMIC DNA]</scope>
    <source>
        <strain evidence="2 3">UAMH5409</strain>
    </source>
</reference>